<dbReference type="AlphaFoldDB" id="A0A5N6K4F0"/>
<keyword evidence="2" id="KW-1185">Reference proteome</keyword>
<dbReference type="Proteomes" id="UP000326757">
    <property type="component" value="Unassembled WGS sequence"/>
</dbReference>
<dbReference type="EMBL" id="VIGI01000008">
    <property type="protein sequence ID" value="KAB8297193.1"/>
    <property type="molecule type" value="Genomic_DNA"/>
</dbReference>
<comment type="caution">
    <text evidence="1">The sequence shown here is derived from an EMBL/GenBank/DDBJ whole genome shotgun (WGS) entry which is preliminary data.</text>
</comment>
<evidence type="ECO:0000313" key="2">
    <source>
        <dbReference type="Proteomes" id="UP000326757"/>
    </source>
</evidence>
<name>A0A5N6K4F0_MONLA</name>
<proteinExistence type="predicted"/>
<gene>
    <name evidence="1" type="ORF">EYC80_002571</name>
</gene>
<evidence type="ECO:0000313" key="1">
    <source>
        <dbReference type="EMBL" id="KAB8297193.1"/>
    </source>
</evidence>
<reference evidence="1 2" key="1">
    <citation type="submission" date="2019-06" db="EMBL/GenBank/DDBJ databases">
        <title>Genome Sequence of the Brown Rot Fungal Pathogen Monilinia laxa.</title>
        <authorList>
            <person name="De Miccolis Angelini R.M."/>
            <person name="Landi L."/>
            <person name="Abate D."/>
            <person name="Pollastro S."/>
            <person name="Romanazzi G."/>
            <person name="Faretra F."/>
        </authorList>
    </citation>
    <scope>NUCLEOTIDE SEQUENCE [LARGE SCALE GENOMIC DNA]</scope>
    <source>
        <strain evidence="1 2">Mlax316</strain>
    </source>
</reference>
<sequence>MSSSFVYNTSYTRHRPVPIKAGHHLSTSISIHTTLPHISRVQFQFQFNSYSLHSFHQRYRLNPHHFPKKRIMKTTQYDAHAIPHMM</sequence>
<accession>A0A5N6K4F0</accession>
<organism evidence="1 2">
    <name type="scientific">Monilinia laxa</name>
    <name type="common">Brown rot fungus</name>
    <name type="synonym">Sclerotinia laxa</name>
    <dbReference type="NCBI Taxonomy" id="61186"/>
    <lineage>
        <taxon>Eukaryota</taxon>
        <taxon>Fungi</taxon>
        <taxon>Dikarya</taxon>
        <taxon>Ascomycota</taxon>
        <taxon>Pezizomycotina</taxon>
        <taxon>Leotiomycetes</taxon>
        <taxon>Helotiales</taxon>
        <taxon>Sclerotiniaceae</taxon>
        <taxon>Monilinia</taxon>
    </lineage>
</organism>
<protein>
    <submittedName>
        <fullName evidence="1">Uncharacterized protein</fullName>
    </submittedName>
</protein>